<dbReference type="Gene3D" id="2.40.50.140">
    <property type="entry name" value="Nucleic acid-binding proteins"/>
    <property type="match status" value="2"/>
</dbReference>
<dbReference type="Gene3D" id="2.30.30.30">
    <property type="match status" value="1"/>
</dbReference>
<dbReference type="HAMAP" id="MF_00141">
    <property type="entry name" value="EF_P"/>
    <property type="match status" value="1"/>
</dbReference>
<dbReference type="CDD" id="cd04470">
    <property type="entry name" value="S1_EF-P_repeat_1"/>
    <property type="match status" value="1"/>
</dbReference>
<dbReference type="Pfam" id="PF09285">
    <property type="entry name" value="Elong-fact-P_C"/>
    <property type="match status" value="1"/>
</dbReference>
<dbReference type="AlphaFoldDB" id="A0A1F7U1B9"/>
<dbReference type="PANTHER" id="PTHR30053:SF14">
    <property type="entry name" value="TRANSLATION ELONGATION FACTOR KOW-LIKE DOMAIN-CONTAINING PROTEIN"/>
    <property type="match status" value="1"/>
</dbReference>
<evidence type="ECO:0000256" key="6">
    <source>
        <dbReference type="ARBA" id="ARBA00022917"/>
    </source>
</evidence>
<evidence type="ECO:0000313" key="12">
    <source>
        <dbReference type="EMBL" id="OGL72070.1"/>
    </source>
</evidence>
<dbReference type="SUPFAM" id="SSF50249">
    <property type="entry name" value="Nucleic acid-binding proteins"/>
    <property type="match status" value="2"/>
</dbReference>
<dbReference type="InterPro" id="IPR015365">
    <property type="entry name" value="Elong-fact-P_C"/>
</dbReference>
<dbReference type="Pfam" id="PF08207">
    <property type="entry name" value="EFP_N"/>
    <property type="match status" value="1"/>
</dbReference>
<evidence type="ECO:0000256" key="4">
    <source>
        <dbReference type="ARBA" id="ARBA00022490"/>
    </source>
</evidence>
<evidence type="ECO:0000256" key="3">
    <source>
        <dbReference type="ARBA" id="ARBA00009479"/>
    </source>
</evidence>
<dbReference type="InterPro" id="IPR014722">
    <property type="entry name" value="Rib_uL2_dom2"/>
</dbReference>
<dbReference type="GO" id="GO:0003746">
    <property type="term" value="F:translation elongation factor activity"/>
    <property type="evidence" value="ECO:0007669"/>
    <property type="project" value="UniProtKB-UniRule"/>
</dbReference>
<feature type="domain" description="Elongation factor P C-terminal" evidence="10">
    <location>
        <begin position="129"/>
        <end position="185"/>
    </location>
</feature>
<reference evidence="12 13" key="1">
    <citation type="journal article" date="2016" name="Nat. Commun.">
        <title>Thousands of microbial genomes shed light on interconnected biogeochemical processes in an aquifer system.</title>
        <authorList>
            <person name="Anantharaman K."/>
            <person name="Brown C.T."/>
            <person name="Hug L.A."/>
            <person name="Sharon I."/>
            <person name="Castelle C.J."/>
            <person name="Probst A.J."/>
            <person name="Thomas B.C."/>
            <person name="Singh A."/>
            <person name="Wilkins M.J."/>
            <person name="Karaoz U."/>
            <person name="Brodie E.L."/>
            <person name="Williams K.H."/>
            <person name="Hubbard S.S."/>
            <person name="Banfield J.F."/>
        </authorList>
    </citation>
    <scope>NUCLEOTIDE SEQUENCE [LARGE SCALE GENOMIC DNA]</scope>
</reference>
<dbReference type="InterPro" id="IPR013852">
    <property type="entry name" value="Transl_elong_P/YeiP_CS"/>
</dbReference>
<dbReference type="UniPathway" id="UPA00345"/>
<dbReference type="GO" id="GO:0005829">
    <property type="term" value="C:cytosol"/>
    <property type="evidence" value="ECO:0007669"/>
    <property type="project" value="UniProtKB-ARBA"/>
</dbReference>
<dbReference type="PANTHER" id="PTHR30053">
    <property type="entry name" value="ELONGATION FACTOR P"/>
    <property type="match status" value="1"/>
</dbReference>
<evidence type="ECO:0000259" key="11">
    <source>
        <dbReference type="SMART" id="SM01185"/>
    </source>
</evidence>
<dbReference type="InterPro" id="IPR012340">
    <property type="entry name" value="NA-bd_OB-fold"/>
</dbReference>
<evidence type="ECO:0000256" key="1">
    <source>
        <dbReference type="ARBA" id="ARBA00004496"/>
    </source>
</evidence>
<dbReference type="Pfam" id="PF01132">
    <property type="entry name" value="EFP"/>
    <property type="match status" value="1"/>
</dbReference>
<dbReference type="FunFam" id="2.40.50.140:FF:000004">
    <property type="entry name" value="Elongation factor P"/>
    <property type="match status" value="1"/>
</dbReference>
<organism evidence="12 13">
    <name type="scientific">Candidatus Uhrbacteria bacterium RIFCSPHIGHO2_02_FULL_53_13</name>
    <dbReference type="NCBI Taxonomy" id="1802389"/>
    <lineage>
        <taxon>Bacteria</taxon>
        <taxon>Candidatus Uhriibacteriota</taxon>
    </lineage>
</organism>
<dbReference type="SUPFAM" id="SSF50104">
    <property type="entry name" value="Translation proteins SH3-like domain"/>
    <property type="match status" value="1"/>
</dbReference>
<protein>
    <recommendedName>
        <fullName evidence="7 8">Elongation factor P</fullName>
        <shortName evidence="7">EF-P</shortName>
    </recommendedName>
</protein>
<comment type="pathway">
    <text evidence="2 7">Protein biosynthesis; polypeptide chain elongation.</text>
</comment>
<dbReference type="NCBIfam" id="TIGR00038">
    <property type="entry name" value="efp"/>
    <property type="match status" value="1"/>
</dbReference>
<dbReference type="InterPro" id="IPR011768">
    <property type="entry name" value="Transl_elongation_fac_P"/>
</dbReference>
<keyword evidence="5 7" id="KW-0251">Elongation factor</keyword>
<dbReference type="InterPro" id="IPR008991">
    <property type="entry name" value="Translation_prot_SH3-like_sf"/>
</dbReference>
<comment type="caution">
    <text evidence="12">The sequence shown here is derived from an EMBL/GenBank/DDBJ whole genome shotgun (WGS) entry which is preliminary data.</text>
</comment>
<evidence type="ECO:0000256" key="8">
    <source>
        <dbReference type="NCBIfam" id="TIGR00038"/>
    </source>
</evidence>
<evidence type="ECO:0000256" key="5">
    <source>
        <dbReference type="ARBA" id="ARBA00022768"/>
    </source>
</evidence>
<keyword evidence="6 7" id="KW-0648">Protein biosynthesis</keyword>
<keyword evidence="4 7" id="KW-0963">Cytoplasm</keyword>
<comment type="subcellular location">
    <subcellularLocation>
        <location evidence="1 7">Cytoplasm</location>
    </subcellularLocation>
</comment>
<evidence type="ECO:0000256" key="9">
    <source>
        <dbReference type="RuleBase" id="RU004389"/>
    </source>
</evidence>
<proteinExistence type="inferred from homology"/>
<dbReference type="STRING" id="1802389.A3C17_00040"/>
<evidence type="ECO:0000256" key="2">
    <source>
        <dbReference type="ARBA" id="ARBA00004815"/>
    </source>
</evidence>
<feature type="domain" description="Translation elongation factor P/YeiP central" evidence="11">
    <location>
        <begin position="67"/>
        <end position="121"/>
    </location>
</feature>
<dbReference type="NCBIfam" id="NF001810">
    <property type="entry name" value="PRK00529.1"/>
    <property type="match status" value="1"/>
</dbReference>
<dbReference type="PIRSF" id="PIRSF005901">
    <property type="entry name" value="EF-P"/>
    <property type="match status" value="1"/>
</dbReference>
<dbReference type="EMBL" id="MGDX01000001">
    <property type="protein sequence ID" value="OGL72070.1"/>
    <property type="molecule type" value="Genomic_DNA"/>
</dbReference>
<dbReference type="InterPro" id="IPR001059">
    <property type="entry name" value="Transl_elong_P/YeiP_cen"/>
</dbReference>
<comment type="function">
    <text evidence="7">Involved in peptide bond synthesis. Stimulates efficient translation and peptide-bond synthesis on native or reconstituted 70S ribosomes in vitro. Probably functions indirectly by altering the affinity of the ribosome for aminoacyl-tRNA, thus increasing their reactivity as acceptors for peptidyl transferase.</text>
</comment>
<dbReference type="SMART" id="SM00841">
    <property type="entry name" value="Elong-fact-P_C"/>
    <property type="match status" value="1"/>
</dbReference>
<dbReference type="FunFam" id="2.40.50.140:FF:000009">
    <property type="entry name" value="Elongation factor P"/>
    <property type="match status" value="1"/>
</dbReference>
<dbReference type="FunFam" id="2.30.30.30:FF:000003">
    <property type="entry name" value="Elongation factor P"/>
    <property type="match status" value="1"/>
</dbReference>
<evidence type="ECO:0000256" key="7">
    <source>
        <dbReference type="HAMAP-Rule" id="MF_00141"/>
    </source>
</evidence>
<dbReference type="InterPro" id="IPR013185">
    <property type="entry name" value="Transl_elong_KOW-like"/>
</dbReference>
<gene>
    <name evidence="7" type="primary">efp</name>
    <name evidence="12" type="ORF">A3C17_00040</name>
</gene>
<dbReference type="SMART" id="SM01185">
    <property type="entry name" value="EFP"/>
    <property type="match status" value="1"/>
</dbReference>
<dbReference type="GO" id="GO:0043043">
    <property type="term" value="P:peptide biosynthetic process"/>
    <property type="evidence" value="ECO:0007669"/>
    <property type="project" value="InterPro"/>
</dbReference>
<evidence type="ECO:0000313" key="13">
    <source>
        <dbReference type="Proteomes" id="UP000177097"/>
    </source>
</evidence>
<sequence>MANVSEIKRGQVIHWKGGLWSIVQFQHVSPGKGSAFTRIKLKDLQSGKSVENTFKATETLEFADVQRKDMQFLFADNTTFTFMDKRTYEQVAIDADTIGDDARYLKEGLEANVAMLDERAVTIQLPAKIEYTVAQTNPAVKGDTASGNVTKDATMDNGLLVRVPIFINEGDRILVNTDTGAYVERVNK</sequence>
<evidence type="ECO:0000259" key="10">
    <source>
        <dbReference type="SMART" id="SM00841"/>
    </source>
</evidence>
<dbReference type="Proteomes" id="UP000177097">
    <property type="component" value="Unassembled WGS sequence"/>
</dbReference>
<accession>A0A1F7U1B9</accession>
<comment type="similarity">
    <text evidence="3 7 9">Belongs to the elongation factor P family.</text>
</comment>
<name>A0A1F7U1B9_9BACT</name>
<dbReference type="InterPro" id="IPR020599">
    <property type="entry name" value="Transl_elong_fac_P/YeiP"/>
</dbReference>
<dbReference type="PROSITE" id="PS01275">
    <property type="entry name" value="EFP"/>
    <property type="match status" value="1"/>
</dbReference>